<sequence>MTLKRTLQSICLLTVHPNTTTSVILQVMGDDGSLLPCAINASCAALAFAGVPLKHLAVAIGCGVLENGDVILDTSKAEEQQLKSFAHLVFPNSSKSVDLKEPQQKDGDSERGLITSITHGVMSEDDYFNCIERGLAASSRISDFLRTTLQKHTPDYL</sequence>
<reference evidence="1" key="2">
    <citation type="submission" date="2025-09" db="UniProtKB">
        <authorList>
            <consortium name="EnsemblPlants"/>
        </authorList>
    </citation>
    <scope>IDENTIFICATION</scope>
</reference>
<organism evidence="1 2">
    <name type="scientific">Avena sativa</name>
    <name type="common">Oat</name>
    <dbReference type="NCBI Taxonomy" id="4498"/>
    <lineage>
        <taxon>Eukaryota</taxon>
        <taxon>Viridiplantae</taxon>
        <taxon>Streptophyta</taxon>
        <taxon>Embryophyta</taxon>
        <taxon>Tracheophyta</taxon>
        <taxon>Spermatophyta</taxon>
        <taxon>Magnoliopsida</taxon>
        <taxon>Liliopsida</taxon>
        <taxon>Poales</taxon>
        <taxon>Poaceae</taxon>
        <taxon>BOP clade</taxon>
        <taxon>Pooideae</taxon>
        <taxon>Poodae</taxon>
        <taxon>Poeae</taxon>
        <taxon>Poeae Chloroplast Group 1 (Aveneae type)</taxon>
        <taxon>Aveninae</taxon>
        <taxon>Avena</taxon>
    </lineage>
</organism>
<keyword evidence="2" id="KW-1185">Reference proteome</keyword>
<reference evidence="1" key="1">
    <citation type="submission" date="2021-05" db="EMBL/GenBank/DDBJ databases">
        <authorList>
            <person name="Scholz U."/>
            <person name="Mascher M."/>
            <person name="Fiebig A."/>
        </authorList>
    </citation>
    <scope>NUCLEOTIDE SEQUENCE [LARGE SCALE GENOMIC DNA]</scope>
</reference>
<name>A0ACD5WGF2_AVESA</name>
<dbReference type="EnsemblPlants" id="AVESA.00010b.r2.4AG0621000.1">
    <property type="protein sequence ID" value="AVESA.00010b.r2.4AG0621000.1.CDS"/>
    <property type="gene ID" value="AVESA.00010b.r2.4AG0621000"/>
</dbReference>
<proteinExistence type="predicted"/>
<evidence type="ECO:0000313" key="2">
    <source>
        <dbReference type="Proteomes" id="UP001732700"/>
    </source>
</evidence>
<dbReference type="Proteomes" id="UP001732700">
    <property type="component" value="Chromosome 4A"/>
</dbReference>
<accession>A0ACD5WGF2</accession>
<protein>
    <submittedName>
        <fullName evidence="1">Uncharacterized protein</fullName>
    </submittedName>
</protein>
<evidence type="ECO:0000313" key="1">
    <source>
        <dbReference type="EnsemblPlants" id="AVESA.00010b.r2.4AG0621000.1.CDS"/>
    </source>
</evidence>